<reference evidence="1" key="1">
    <citation type="submission" date="2021-01" db="EMBL/GenBank/DDBJ databases">
        <authorList>
            <person name="Corre E."/>
            <person name="Pelletier E."/>
            <person name="Niang G."/>
            <person name="Scheremetjew M."/>
            <person name="Finn R."/>
            <person name="Kale V."/>
            <person name="Holt S."/>
            <person name="Cochrane G."/>
            <person name="Meng A."/>
            <person name="Brown T."/>
            <person name="Cohen L."/>
        </authorList>
    </citation>
    <scope>NUCLEOTIDE SEQUENCE</scope>
    <source>
        <strain evidence="1">CCMP3105</strain>
    </source>
</reference>
<sequence>MEEEIRLLVLLYCSQADSLRFGASCRAASSTLASTLEVLVLDVMRAVPQDTSEYCKKRDWPAVCRFLLRHTRVRRLSLRGTQLHAKVLEALLLTAPSVVECDVAFALPLRWPAYSALRQRPELQKLAFSDTLAVEPGPELSPQEVVIAQAYGLHAGRVDVCFRFASPANKAMTGPLERFALFFEGSSRYSAMLRCESFSVDGGHSLTSGPAGKPCVEFEVEFRDKDEGSGHLFAWKLSRQTAPEVAGCWMTDGVIPLDIDFASPFMWTGVGTVSGRVLERSASGP</sequence>
<accession>A0A7S4W2K4</accession>
<dbReference type="AlphaFoldDB" id="A0A7S4W2K4"/>
<evidence type="ECO:0000313" key="1">
    <source>
        <dbReference type="EMBL" id="CAE4667968.1"/>
    </source>
</evidence>
<proteinExistence type="predicted"/>
<dbReference type="PANTHER" id="PTHR35716">
    <property type="entry name" value="OS05G0574700 PROTEIN-RELATED"/>
    <property type="match status" value="1"/>
</dbReference>
<gene>
    <name evidence="1" type="ORF">AMON00008_LOCUS64115</name>
</gene>
<name>A0A7S4W2K4_9DINO</name>
<dbReference type="EMBL" id="HBNR01089369">
    <property type="protein sequence ID" value="CAE4667968.1"/>
    <property type="molecule type" value="Transcribed_RNA"/>
</dbReference>
<protein>
    <submittedName>
        <fullName evidence="1">Uncharacterized protein</fullName>
    </submittedName>
</protein>
<organism evidence="1">
    <name type="scientific">Alexandrium monilatum</name>
    <dbReference type="NCBI Taxonomy" id="311494"/>
    <lineage>
        <taxon>Eukaryota</taxon>
        <taxon>Sar</taxon>
        <taxon>Alveolata</taxon>
        <taxon>Dinophyceae</taxon>
        <taxon>Gonyaulacales</taxon>
        <taxon>Pyrocystaceae</taxon>
        <taxon>Alexandrium</taxon>
    </lineage>
</organism>